<name>A0A9D9IXB2_9BACT</name>
<protein>
    <submittedName>
        <fullName evidence="2">Uncharacterized protein</fullName>
    </submittedName>
</protein>
<feature type="transmembrane region" description="Helical" evidence="1">
    <location>
        <begin position="21"/>
        <end position="43"/>
    </location>
</feature>
<feature type="transmembrane region" description="Helical" evidence="1">
    <location>
        <begin position="164"/>
        <end position="190"/>
    </location>
</feature>
<evidence type="ECO:0000313" key="3">
    <source>
        <dbReference type="Proteomes" id="UP000823769"/>
    </source>
</evidence>
<keyword evidence="1" id="KW-0472">Membrane</keyword>
<proteinExistence type="predicted"/>
<dbReference type="Proteomes" id="UP000823769">
    <property type="component" value="Unassembled WGS sequence"/>
</dbReference>
<gene>
    <name evidence="2" type="ORF">IAB76_01535</name>
</gene>
<reference evidence="2" key="2">
    <citation type="journal article" date="2021" name="PeerJ">
        <title>Extensive microbial diversity within the chicken gut microbiome revealed by metagenomics and culture.</title>
        <authorList>
            <person name="Gilroy R."/>
            <person name="Ravi A."/>
            <person name="Getino M."/>
            <person name="Pursley I."/>
            <person name="Horton D.L."/>
            <person name="Alikhan N.F."/>
            <person name="Baker D."/>
            <person name="Gharbi K."/>
            <person name="Hall N."/>
            <person name="Watson M."/>
            <person name="Adriaenssens E.M."/>
            <person name="Foster-Nyarko E."/>
            <person name="Jarju S."/>
            <person name="Secka A."/>
            <person name="Antonio M."/>
            <person name="Oren A."/>
            <person name="Chaudhuri R.R."/>
            <person name="La Ragione R."/>
            <person name="Hildebrand F."/>
            <person name="Pallen M.J."/>
        </authorList>
    </citation>
    <scope>NUCLEOTIDE SEQUENCE</scope>
    <source>
        <strain evidence="2">B3-1481</strain>
    </source>
</reference>
<feature type="transmembrane region" description="Helical" evidence="1">
    <location>
        <begin position="104"/>
        <end position="126"/>
    </location>
</feature>
<reference evidence="2" key="1">
    <citation type="submission" date="2020-10" db="EMBL/GenBank/DDBJ databases">
        <authorList>
            <person name="Gilroy R."/>
        </authorList>
    </citation>
    <scope>NUCLEOTIDE SEQUENCE</scope>
    <source>
        <strain evidence="2">B3-1481</strain>
    </source>
</reference>
<keyword evidence="1" id="KW-0812">Transmembrane</keyword>
<evidence type="ECO:0000256" key="1">
    <source>
        <dbReference type="SAM" id="Phobius"/>
    </source>
</evidence>
<sequence length="270" mass="30544">MNRIFNFSRFGRYLAYDLRNARNNAGFTLLVYGLAPIFFFFFYEICSLVFSGYFGNFGLGWRIPFLFVLMLVCFTLLPARLYGRVTDRRYGTEFLMLPASTFEKFLSMVIVTAVVMPLCLSLMLLVSDTLLGLVFGALYGEPLLFMDNAVLFGVDPLAVAGDSLYVNFFASFLVGWWIWILFFILGAVFFKKSKVAKTLLSYLLISLVLGVTFSAILLKTQTGTAEAFFTKDIDIQTAVNFLNVISNAVNFLISAVLLGLIYWRLRALKH</sequence>
<feature type="transmembrane region" description="Helical" evidence="1">
    <location>
        <begin position="63"/>
        <end position="83"/>
    </location>
</feature>
<accession>A0A9D9IXB2</accession>
<dbReference type="AlphaFoldDB" id="A0A9D9IXB2"/>
<evidence type="ECO:0000313" key="2">
    <source>
        <dbReference type="EMBL" id="MBO8479784.1"/>
    </source>
</evidence>
<feature type="transmembrane region" description="Helical" evidence="1">
    <location>
        <begin position="199"/>
        <end position="218"/>
    </location>
</feature>
<comment type="caution">
    <text evidence="2">The sequence shown here is derived from an EMBL/GenBank/DDBJ whole genome shotgun (WGS) entry which is preliminary data.</text>
</comment>
<keyword evidence="1" id="KW-1133">Transmembrane helix</keyword>
<dbReference type="EMBL" id="JADILW010000024">
    <property type="protein sequence ID" value="MBO8479784.1"/>
    <property type="molecule type" value="Genomic_DNA"/>
</dbReference>
<organism evidence="2 3">
    <name type="scientific">Candidatus Cryptobacteroides avistercoris</name>
    <dbReference type="NCBI Taxonomy" id="2840758"/>
    <lineage>
        <taxon>Bacteria</taxon>
        <taxon>Pseudomonadati</taxon>
        <taxon>Bacteroidota</taxon>
        <taxon>Bacteroidia</taxon>
        <taxon>Bacteroidales</taxon>
        <taxon>Candidatus Cryptobacteroides</taxon>
    </lineage>
</organism>
<feature type="transmembrane region" description="Helical" evidence="1">
    <location>
        <begin position="238"/>
        <end position="263"/>
    </location>
</feature>